<evidence type="ECO:0000259" key="5">
    <source>
        <dbReference type="PROSITE" id="PS50003"/>
    </source>
</evidence>
<dbReference type="InterPro" id="IPR023152">
    <property type="entry name" value="RasGAP_CS"/>
</dbReference>
<dbReference type="SUPFAM" id="SSF49562">
    <property type="entry name" value="C2 domain (Calcium/lipid-binding domain, CaLB)"/>
    <property type="match status" value="1"/>
</dbReference>
<dbReference type="PROSITE" id="PS50018">
    <property type="entry name" value="RAS_GTPASE_ACTIV_2"/>
    <property type="match status" value="1"/>
</dbReference>
<dbReference type="FunFam" id="2.60.40.150:FF:000010">
    <property type="entry name" value="Ras GTPase-activating protein nGAP isoform 2"/>
    <property type="match status" value="1"/>
</dbReference>
<dbReference type="InterPro" id="IPR000008">
    <property type="entry name" value="C2_dom"/>
</dbReference>
<evidence type="ECO:0000256" key="4">
    <source>
        <dbReference type="SAM" id="MobiDB-lite"/>
    </source>
</evidence>
<keyword evidence="2" id="KW-0597">Phosphoprotein</keyword>
<evidence type="ECO:0000256" key="1">
    <source>
        <dbReference type="ARBA" id="ARBA00022468"/>
    </source>
</evidence>
<evidence type="ECO:0000259" key="7">
    <source>
        <dbReference type="PROSITE" id="PS50018"/>
    </source>
</evidence>
<dbReference type="SUPFAM" id="SSF48350">
    <property type="entry name" value="GTPase activation domain, GAP"/>
    <property type="match status" value="1"/>
</dbReference>
<dbReference type="Gene3D" id="2.60.40.150">
    <property type="entry name" value="C2 domain"/>
    <property type="match status" value="1"/>
</dbReference>
<dbReference type="InterPro" id="IPR039360">
    <property type="entry name" value="Ras_GTPase"/>
</dbReference>
<feature type="compositionally biased region" description="Basic and acidic residues" evidence="4">
    <location>
        <begin position="351"/>
        <end position="369"/>
    </location>
</feature>
<dbReference type="Pfam" id="PF12004">
    <property type="entry name" value="DAB2P_C"/>
    <property type="match status" value="1"/>
</dbReference>
<dbReference type="Pfam" id="PF00616">
    <property type="entry name" value="RasGAP"/>
    <property type="match status" value="1"/>
</dbReference>
<proteinExistence type="predicted"/>
<dbReference type="SMART" id="SM00323">
    <property type="entry name" value="RasGAP"/>
    <property type="match status" value="1"/>
</dbReference>
<dbReference type="InterPro" id="IPR001936">
    <property type="entry name" value="RasGAP_dom"/>
</dbReference>
<feature type="compositionally biased region" description="Basic and acidic residues" evidence="4">
    <location>
        <begin position="1104"/>
        <end position="1126"/>
    </location>
</feature>
<feature type="compositionally biased region" description="Polar residues" evidence="4">
    <location>
        <begin position="1158"/>
        <end position="1172"/>
    </location>
</feature>
<feature type="coiled-coil region" evidence="3">
    <location>
        <begin position="1249"/>
        <end position="1322"/>
    </location>
</feature>
<dbReference type="Ensembl" id="ENSCMMT00000030923.1">
    <property type="protein sequence ID" value="ENSCMMP00000028358.1"/>
    <property type="gene ID" value="ENSCMMG00000017257.1"/>
</dbReference>
<keyword evidence="1" id="KW-0343">GTPase activation</keyword>
<feature type="region of interest" description="Disordered" evidence="4">
    <location>
        <begin position="265"/>
        <end position="315"/>
    </location>
</feature>
<feature type="domain" description="C2" evidence="6">
    <location>
        <begin position="427"/>
        <end position="545"/>
    </location>
</feature>
<dbReference type="Proteomes" id="UP000694556">
    <property type="component" value="Chromosome 8"/>
</dbReference>
<keyword evidence="3" id="KW-0175">Coiled coil</keyword>
<dbReference type="InterPro" id="IPR021887">
    <property type="entry name" value="DAB2P_C"/>
</dbReference>
<reference evidence="8" key="1">
    <citation type="submission" date="2018-09" db="EMBL/GenBank/DDBJ databases">
        <title>Common duck and Muscovy duck high density SNP chip.</title>
        <authorList>
            <person name="Vignal A."/>
            <person name="Thebault N."/>
            <person name="Warren W.C."/>
        </authorList>
    </citation>
    <scope>NUCLEOTIDE SEQUENCE [LARGE SCALE GENOMIC DNA]</scope>
</reference>
<dbReference type="PROSITE" id="PS50003">
    <property type="entry name" value="PH_DOMAIN"/>
    <property type="match status" value="1"/>
</dbReference>
<dbReference type="PANTHER" id="PTHR10194">
    <property type="entry name" value="RAS GTPASE-ACTIVATING PROTEINS"/>
    <property type="match status" value="1"/>
</dbReference>
<organism evidence="8 9">
    <name type="scientific">Cairina moschata</name>
    <name type="common">Muscovy duck</name>
    <dbReference type="NCBI Taxonomy" id="8855"/>
    <lineage>
        <taxon>Eukaryota</taxon>
        <taxon>Metazoa</taxon>
        <taxon>Chordata</taxon>
        <taxon>Craniata</taxon>
        <taxon>Vertebrata</taxon>
        <taxon>Euteleostomi</taxon>
        <taxon>Archelosauria</taxon>
        <taxon>Archosauria</taxon>
        <taxon>Dinosauria</taxon>
        <taxon>Saurischia</taxon>
        <taxon>Theropoda</taxon>
        <taxon>Coelurosauria</taxon>
        <taxon>Aves</taxon>
        <taxon>Neognathae</taxon>
        <taxon>Galloanserae</taxon>
        <taxon>Anseriformes</taxon>
        <taxon>Anatidae</taxon>
        <taxon>Anatinae</taxon>
        <taxon>Cairina</taxon>
    </lineage>
</organism>
<dbReference type="CDD" id="cd05136">
    <property type="entry name" value="RasGAP_DAB2IP"/>
    <property type="match status" value="1"/>
</dbReference>
<evidence type="ECO:0000256" key="3">
    <source>
        <dbReference type="SAM" id="Coils"/>
    </source>
</evidence>
<evidence type="ECO:0000256" key="2">
    <source>
        <dbReference type="ARBA" id="ARBA00022553"/>
    </source>
</evidence>
<feature type="region of interest" description="Disordered" evidence="4">
    <location>
        <begin position="1386"/>
        <end position="1409"/>
    </location>
</feature>
<protein>
    <submittedName>
        <fullName evidence="8">RAS protein activator like 2</fullName>
    </submittedName>
</protein>
<feature type="domain" description="PH" evidence="5">
    <location>
        <begin position="206"/>
        <end position="436"/>
    </location>
</feature>
<dbReference type="InterPro" id="IPR001849">
    <property type="entry name" value="PH_domain"/>
</dbReference>
<dbReference type="InterPro" id="IPR035892">
    <property type="entry name" value="C2_domain_sf"/>
</dbReference>
<reference evidence="8" key="2">
    <citation type="submission" date="2025-08" db="UniProtKB">
        <authorList>
            <consortium name="Ensembl"/>
        </authorList>
    </citation>
    <scope>IDENTIFICATION</scope>
</reference>
<dbReference type="FunFam" id="1.10.506.10:FF:000001">
    <property type="entry name" value="Ras GTPase-activating protein nGAP isoform 2"/>
    <property type="match status" value="1"/>
</dbReference>
<dbReference type="PANTHER" id="PTHR10194:SF52">
    <property type="entry name" value="RAS GTPASE-ACTIVATING PROTEIN NGAP"/>
    <property type="match status" value="1"/>
</dbReference>
<dbReference type="GO" id="GO:0005096">
    <property type="term" value="F:GTPase activator activity"/>
    <property type="evidence" value="ECO:0007669"/>
    <property type="project" value="UniProtKB-KW"/>
</dbReference>
<evidence type="ECO:0000313" key="9">
    <source>
        <dbReference type="Proteomes" id="UP000694556"/>
    </source>
</evidence>
<sequence>MSAFKKYYSLSPRTFRRSLSEQDAGTATLKEYHWYHQMKNKKMNKQTASDPEKALGAYRWQTHPRLPWKISKRARSCSLRGEGNDPSLVKSSASVDAASTEDLHKEPAEMLFQTRSRSLRVPFNRSLSEPVPHCAARSTKPFLQAVRSVDCEQQGYFIRGIFSTLSSGFSRIINRRGEPVSGSLGEWKADDNQIDLVTDVKGPPTHRLSCGQSPYTDTTTWERKYCILTDSQLVLLNREKEVPMDGAQEPQDATKGRCLRRTVSVPSEGQFPEYPPDGAAKLEVPAERSPRRRSISGTSTSEKTNSMDAANTSPFKVPGFFSKRLKGSIKRTKSQSKLDRNTSFRLPSLRNADDRSRGLPKLKESRSHESLLSPGSAVEALDLGSEEKVFVKPLHSSILGQDFCFEVTYSSGSKCFSCSSAAERDKWMENLRRTVQPNKDNCRRAENVLRLWIIEAKDLAPKKKYFCELCLDDTLFARTTSKTKADNIFWGEHFEFYGLPPLHSITVHIYKDVEKKKKKDKNNYVGLVNIPMASVTGRQFVEKWYPVSTPTPNKGKSGGPSIRIKSRYQTITILPMEQYKEFAEFVTSNYTMLCSVLEPVISVRNKEEMACALVHILQSTGRAKDFLTDLVMSEVDRCGEHDVLIFRENTLATKAIEEYLKLVGQKYLHDALGEFIKALYESDENCEVDPSKCSSSELTDHQSNLKMCCELAFCKIINSYCVFPRELKEVFASWKQQCLSRGKQDISERLISASLFLRFLCPAIMSPSLFSLMQEYPDDRTSRTLTLIAKVIQNLANFAKFGNKEEYMAFMNDFLEHEWGGMKRFLLEISNPDTISNMPGFEGYIDLGRELSVLHSLLWEVVSQLDKATVAKLGPLPRILADITKSMTNPTPIQQQLRRFTEHSSSPNVSGSLSSGLQKIFEDPTDGDLHKLKSPTQENVDGYFRGKTLLLVQQASTQSMTYSDKDERESILPNGRSISLMDLQDPHTAHSDHASIMHDVPLRLAGSQLSITQVANIKQLWEAQSTPQSAPQVRRPLHPALNQQGSLQPLSFQNPVYHLNNPPPPLPKASVDSSLENLSTASSRSRSNSEDFKLSGPSNSSMEDFTKRSTQSEDFSRRHTVTDKHVPIALPRQNSSSQAQIRKMDQGLGARAKAPQSLPHSASLRSTGSMSGVSGAMVTEPIQNGSRSRQQSSSSRESPVPKVRAIQRQQTQQVQSPVDSATMSPVERTAAWVLNNGQYEEVEEDAEQNPDEAKHAEKYEQEIAKLKERLKVSSRRLEEYERRLLVQEQQMQKLLMEYKSRLEDSEERLRRQQEEKDSQMKSIISRLMAVEEELKKDHAEMQAVIDAKQKIIDAQEKRIVSLDSANTRLMSALTQVKERYSMQVRNGISPTNPTKLSITENGEFKNSSC</sequence>
<dbReference type="Pfam" id="PF00168">
    <property type="entry name" value="C2"/>
    <property type="match status" value="1"/>
</dbReference>
<feature type="region of interest" description="Disordered" evidence="4">
    <location>
        <begin position="1052"/>
        <end position="1225"/>
    </location>
</feature>
<keyword evidence="9" id="KW-1185">Reference proteome</keyword>
<dbReference type="Pfam" id="PF25321">
    <property type="entry name" value="PH_RASGAP"/>
    <property type="match status" value="1"/>
</dbReference>
<reference evidence="8" key="3">
    <citation type="submission" date="2025-09" db="UniProtKB">
        <authorList>
            <consortium name="Ensembl"/>
        </authorList>
    </citation>
    <scope>IDENTIFICATION</scope>
</reference>
<name>A0A8C3GRF3_CAIMO</name>
<dbReference type="PROSITE" id="PS00509">
    <property type="entry name" value="RAS_GTPASE_ACTIV_1"/>
    <property type="match status" value="1"/>
</dbReference>
<accession>A0A8C3GRF3</accession>
<evidence type="ECO:0000313" key="8">
    <source>
        <dbReference type="Ensembl" id="ENSCMMP00000028358.1"/>
    </source>
</evidence>
<feature type="region of interest" description="Disordered" evidence="4">
    <location>
        <begin position="331"/>
        <end position="370"/>
    </location>
</feature>
<dbReference type="CDD" id="cd04013">
    <property type="entry name" value="C2_SynGAP_like"/>
    <property type="match status" value="1"/>
</dbReference>
<dbReference type="InterPro" id="IPR008936">
    <property type="entry name" value="Rho_GTPase_activation_prot"/>
</dbReference>
<dbReference type="PROSITE" id="PS50004">
    <property type="entry name" value="C2"/>
    <property type="match status" value="1"/>
</dbReference>
<evidence type="ECO:0000259" key="6">
    <source>
        <dbReference type="PROSITE" id="PS50004"/>
    </source>
</evidence>
<dbReference type="SMART" id="SM00239">
    <property type="entry name" value="C2"/>
    <property type="match status" value="1"/>
</dbReference>
<dbReference type="Gene3D" id="1.10.506.10">
    <property type="entry name" value="GTPase Activation - p120gap, domain 1"/>
    <property type="match status" value="2"/>
</dbReference>
<feature type="compositionally biased region" description="Polar residues" evidence="4">
    <location>
        <begin position="295"/>
        <end position="314"/>
    </location>
</feature>
<dbReference type="SUPFAM" id="SSF50729">
    <property type="entry name" value="PH domain-like"/>
    <property type="match status" value="1"/>
</dbReference>
<feature type="compositionally biased region" description="Low complexity" evidence="4">
    <location>
        <begin position="1186"/>
        <end position="1198"/>
    </location>
</feature>
<dbReference type="SMART" id="SM00233">
    <property type="entry name" value="PH"/>
    <property type="match status" value="1"/>
</dbReference>
<feature type="domain" description="Ras-GAP" evidence="7">
    <location>
        <begin position="605"/>
        <end position="797"/>
    </location>
</feature>
<dbReference type="InterPro" id="IPR057606">
    <property type="entry name" value="SynGAP1-like_PH"/>
</dbReference>